<proteinExistence type="predicted"/>
<dbReference type="STRING" id="1798543.A2898_03980"/>
<evidence type="ECO:0000313" key="1">
    <source>
        <dbReference type="EMBL" id="OGY84843.1"/>
    </source>
</evidence>
<dbReference type="Proteomes" id="UP000179164">
    <property type="component" value="Unassembled WGS sequence"/>
</dbReference>
<evidence type="ECO:0008006" key="3">
    <source>
        <dbReference type="Google" id="ProtNLM"/>
    </source>
</evidence>
<dbReference type="AlphaFoldDB" id="A0A1G2B6L8"/>
<accession>A0A1G2B6L8</accession>
<organism evidence="1 2">
    <name type="scientific">Candidatus Kerfeldbacteria bacterium RIFCSPLOWO2_01_FULL_48_11</name>
    <dbReference type="NCBI Taxonomy" id="1798543"/>
    <lineage>
        <taxon>Bacteria</taxon>
        <taxon>Candidatus Kerfeldiibacteriota</taxon>
    </lineage>
</organism>
<reference evidence="1 2" key="1">
    <citation type="journal article" date="2016" name="Nat. Commun.">
        <title>Thousands of microbial genomes shed light on interconnected biogeochemical processes in an aquifer system.</title>
        <authorList>
            <person name="Anantharaman K."/>
            <person name="Brown C.T."/>
            <person name="Hug L.A."/>
            <person name="Sharon I."/>
            <person name="Castelle C.J."/>
            <person name="Probst A.J."/>
            <person name="Thomas B.C."/>
            <person name="Singh A."/>
            <person name="Wilkins M.J."/>
            <person name="Karaoz U."/>
            <person name="Brodie E.L."/>
            <person name="Williams K.H."/>
            <person name="Hubbard S.S."/>
            <person name="Banfield J.F."/>
        </authorList>
    </citation>
    <scope>NUCLEOTIDE SEQUENCE [LARGE SCALE GENOMIC DNA]</scope>
</reference>
<sequence>MKAGSHVKVKTFYGVLCAALLGFLFVLPAARAQWFEPWVGAAPGGPNTDAPLYGGANSAYSGNAQARLGPLTIGSATLFDDATVLLYVNGKTLVRNELTVGNGPAITIPDSAITGLSATANGIYGVSSNSAGAGVFGETLITGGKALIGDAGAYSNAVGVYGYAIGISSMAIEGSSATGFAGFFEGKVMITGDFAGVQGTVVVDGDSTFRSNLAVANMLNVGSLTIKGIPFEADKVNAPSVQDQESATPADDPGIRMFTLSSADNIAFCPNCTSDGIIGPGTVLAWDVGPLGAKRLIDETNVVIGYSAQYLGGGAGNYATLSDFASATLEYQECDVTGEDAAGLFRLTNDTGVDARFRLQVWYKEIPTLETCIPPQPWRQVTVSDAVDLGDTVRISATGADASAIFNKTTIDQIRLFYVPTSTEIDVDITQFTAANIDIWFKAQGTTAGADSMNYKLYYGVGGNWVNPALRDRNYVYLLWDDFDDNSLNAAKWTTYAVDAFSSVTEDTQILNIRHNNPGGNQWTGSSAYTTSSYPKNGRYTVSFLFNPEMSDNGIGNDGFFIRNTAVNRDTANYGGAAEKGIYFGLANPCGVANGITVRTRGAAAAGFTCGFGANTIGTFPGAGYAEGTWYPFEIEFNADTGGVNIQQPIGASRVSGTANAADYATIVGNFVLEMHDAAFYGVVTSGNERYNDFTFRRGKNSFDPPATLGPEN</sequence>
<name>A0A1G2B6L8_9BACT</name>
<protein>
    <recommendedName>
        <fullName evidence="3">DUF2341 domain-containing protein</fullName>
    </recommendedName>
</protein>
<dbReference type="EMBL" id="MHKE01000004">
    <property type="protein sequence ID" value="OGY84843.1"/>
    <property type="molecule type" value="Genomic_DNA"/>
</dbReference>
<gene>
    <name evidence="1" type="ORF">A2898_03980</name>
</gene>
<comment type="caution">
    <text evidence="1">The sequence shown here is derived from an EMBL/GenBank/DDBJ whole genome shotgun (WGS) entry which is preliminary data.</text>
</comment>
<evidence type="ECO:0000313" key="2">
    <source>
        <dbReference type="Proteomes" id="UP000179164"/>
    </source>
</evidence>